<sequence>MNGFPISEENPVEHNAPLPGHADAAIVGGGIIGVMTAYFLARKGQKVVLLEKGRIAGEQSSRNWGWVRQTGRDAAELPIMVEANRLWPELQREINEDLGLVQSGLTYLGVTPKDMAGFEEFLPLARANGVDSRILSGEEVAQMLPGASRGYLGALHTPSDYRAEPWVAVPRLARAAVRAGAILIEDCAVRGLDVAAGRIAGVVTEKGRIAAEQVMIAGGAWSSMLLRRHGVTIPQLSVKSSVLATMPVENVYEGGAADHTLAFRRRHDGGYTLAPEGFHEFYIGPDALRGALKFLRPLMNDPFSRHYLPAAPKGFPDAWGTSRNWSLDLASPFEAMRVLNPKPHAGRIKRLLSDFQTLFPQLGPVGLQASWAGMIDVMPDVVPIVDRVPDLPGLWLGTGMSGHGFGIGPGFGRILADMMTGAEAGHDMSRFRFGRFTDGSRLVMGPGM</sequence>
<evidence type="ECO:0000256" key="1">
    <source>
        <dbReference type="ARBA" id="ARBA00009410"/>
    </source>
</evidence>
<feature type="domain" description="FAD dependent oxidoreductase" evidence="3">
    <location>
        <begin position="23"/>
        <end position="418"/>
    </location>
</feature>
<dbReference type="EC" id="1.5.3.1" evidence="4"/>
<name>A0A1X7BN42_9RHOB</name>
<protein>
    <submittedName>
        <fullName evidence="4">Sarcosine oxidase subunit beta</fullName>
        <ecNumber evidence="4">1.5.3.1</ecNumber>
    </submittedName>
</protein>
<dbReference type="RefSeq" id="WP_139836293.1">
    <property type="nucleotide sequence ID" value="NZ_FWXB01000002.1"/>
</dbReference>
<organism evidence="4 5">
    <name type="scientific">Roseovarius aestuarii</name>
    <dbReference type="NCBI Taxonomy" id="475083"/>
    <lineage>
        <taxon>Bacteria</taxon>
        <taxon>Pseudomonadati</taxon>
        <taxon>Pseudomonadota</taxon>
        <taxon>Alphaproteobacteria</taxon>
        <taxon>Rhodobacterales</taxon>
        <taxon>Roseobacteraceae</taxon>
        <taxon>Roseovarius</taxon>
    </lineage>
</organism>
<evidence type="ECO:0000259" key="3">
    <source>
        <dbReference type="Pfam" id="PF01266"/>
    </source>
</evidence>
<accession>A0A1X7BN42</accession>
<dbReference type="Gene3D" id="3.30.9.10">
    <property type="entry name" value="D-Amino Acid Oxidase, subunit A, domain 2"/>
    <property type="match status" value="2"/>
</dbReference>
<dbReference type="Pfam" id="PF01266">
    <property type="entry name" value="DAO"/>
    <property type="match status" value="1"/>
</dbReference>
<dbReference type="InterPro" id="IPR036188">
    <property type="entry name" value="FAD/NAD-bd_sf"/>
</dbReference>
<dbReference type="Gene3D" id="3.50.50.60">
    <property type="entry name" value="FAD/NAD(P)-binding domain"/>
    <property type="match status" value="2"/>
</dbReference>
<proteinExistence type="inferred from homology"/>
<reference evidence="4 5" key="1">
    <citation type="submission" date="2017-03" db="EMBL/GenBank/DDBJ databases">
        <authorList>
            <person name="Afonso C.L."/>
            <person name="Miller P.J."/>
            <person name="Scott M.A."/>
            <person name="Spackman E."/>
            <person name="Goraichik I."/>
            <person name="Dimitrov K.M."/>
            <person name="Suarez D.L."/>
            <person name="Swayne D.E."/>
        </authorList>
    </citation>
    <scope>NUCLEOTIDE SEQUENCE [LARGE SCALE GENOMIC DNA]</scope>
    <source>
        <strain evidence="4 5">CECT 7745</strain>
    </source>
</reference>
<evidence type="ECO:0000313" key="5">
    <source>
        <dbReference type="Proteomes" id="UP000193224"/>
    </source>
</evidence>
<dbReference type="SUPFAM" id="SSF51905">
    <property type="entry name" value="FAD/NAD(P)-binding domain"/>
    <property type="match status" value="1"/>
</dbReference>
<dbReference type="GO" id="GO:0005737">
    <property type="term" value="C:cytoplasm"/>
    <property type="evidence" value="ECO:0007669"/>
    <property type="project" value="TreeGrafter"/>
</dbReference>
<evidence type="ECO:0000256" key="2">
    <source>
        <dbReference type="ARBA" id="ARBA00023002"/>
    </source>
</evidence>
<dbReference type="Proteomes" id="UP000193224">
    <property type="component" value="Unassembled WGS sequence"/>
</dbReference>
<dbReference type="GO" id="GO:0008115">
    <property type="term" value="F:sarcosine oxidase activity"/>
    <property type="evidence" value="ECO:0007669"/>
    <property type="project" value="UniProtKB-EC"/>
</dbReference>
<dbReference type="GO" id="GO:0055130">
    <property type="term" value="P:D-alanine catabolic process"/>
    <property type="evidence" value="ECO:0007669"/>
    <property type="project" value="TreeGrafter"/>
</dbReference>
<evidence type="ECO:0000313" key="4">
    <source>
        <dbReference type="EMBL" id="SMC11042.1"/>
    </source>
</evidence>
<comment type="similarity">
    <text evidence="1">Belongs to the DadA oxidoreductase family.</text>
</comment>
<dbReference type="GO" id="GO:0005886">
    <property type="term" value="C:plasma membrane"/>
    <property type="evidence" value="ECO:0007669"/>
    <property type="project" value="TreeGrafter"/>
</dbReference>
<dbReference type="OrthoDB" id="9787190at2"/>
<dbReference type="AlphaFoldDB" id="A0A1X7BN42"/>
<dbReference type="InterPro" id="IPR006076">
    <property type="entry name" value="FAD-dep_OxRdtase"/>
</dbReference>
<dbReference type="PANTHER" id="PTHR13847:SF280">
    <property type="entry name" value="D-AMINO ACID DEHYDROGENASE"/>
    <property type="match status" value="1"/>
</dbReference>
<dbReference type="GO" id="GO:0008718">
    <property type="term" value="F:D-amino-acid dehydrogenase activity"/>
    <property type="evidence" value="ECO:0007669"/>
    <property type="project" value="TreeGrafter"/>
</dbReference>
<dbReference type="EMBL" id="FWXB01000002">
    <property type="protein sequence ID" value="SMC11042.1"/>
    <property type="molecule type" value="Genomic_DNA"/>
</dbReference>
<keyword evidence="5" id="KW-1185">Reference proteome</keyword>
<keyword evidence="2 4" id="KW-0560">Oxidoreductase</keyword>
<dbReference type="PANTHER" id="PTHR13847">
    <property type="entry name" value="SARCOSINE DEHYDROGENASE-RELATED"/>
    <property type="match status" value="1"/>
</dbReference>
<gene>
    <name evidence="4" type="primary">soxB_2</name>
    <name evidence="4" type="ORF">ROA7745_00851</name>
</gene>